<comment type="caution">
    <text evidence="1">The sequence shown here is derived from an EMBL/GenBank/DDBJ whole genome shotgun (WGS) entry which is preliminary data.</text>
</comment>
<accession>A0AAV4V217</accession>
<evidence type="ECO:0000313" key="2">
    <source>
        <dbReference type="Proteomes" id="UP001054945"/>
    </source>
</evidence>
<sequence length="68" mass="7889">MEQKTSQNRPLKQSRTRATQTCCHLETVTSPPGVRQITKGRVDLLRRYLWASKGGAAYYLPIRERQTR</sequence>
<gene>
    <name evidence="1" type="ORF">CEXT_685101</name>
</gene>
<name>A0AAV4V217_CAEEX</name>
<reference evidence="1 2" key="1">
    <citation type="submission" date="2021-06" db="EMBL/GenBank/DDBJ databases">
        <title>Caerostris extrusa draft genome.</title>
        <authorList>
            <person name="Kono N."/>
            <person name="Arakawa K."/>
        </authorList>
    </citation>
    <scope>NUCLEOTIDE SEQUENCE [LARGE SCALE GENOMIC DNA]</scope>
</reference>
<proteinExistence type="predicted"/>
<dbReference type="AlphaFoldDB" id="A0AAV4V217"/>
<keyword evidence="2" id="KW-1185">Reference proteome</keyword>
<dbReference type="EMBL" id="BPLR01013780">
    <property type="protein sequence ID" value="GIY63739.1"/>
    <property type="molecule type" value="Genomic_DNA"/>
</dbReference>
<protein>
    <submittedName>
        <fullName evidence="1">Uncharacterized protein</fullName>
    </submittedName>
</protein>
<organism evidence="1 2">
    <name type="scientific">Caerostris extrusa</name>
    <name type="common">Bark spider</name>
    <name type="synonym">Caerostris bankana</name>
    <dbReference type="NCBI Taxonomy" id="172846"/>
    <lineage>
        <taxon>Eukaryota</taxon>
        <taxon>Metazoa</taxon>
        <taxon>Ecdysozoa</taxon>
        <taxon>Arthropoda</taxon>
        <taxon>Chelicerata</taxon>
        <taxon>Arachnida</taxon>
        <taxon>Araneae</taxon>
        <taxon>Araneomorphae</taxon>
        <taxon>Entelegynae</taxon>
        <taxon>Araneoidea</taxon>
        <taxon>Araneidae</taxon>
        <taxon>Caerostris</taxon>
    </lineage>
</organism>
<dbReference type="Proteomes" id="UP001054945">
    <property type="component" value="Unassembled WGS sequence"/>
</dbReference>
<evidence type="ECO:0000313" key="1">
    <source>
        <dbReference type="EMBL" id="GIY63739.1"/>
    </source>
</evidence>